<dbReference type="RefSeq" id="WP_345973679.1">
    <property type="nucleotide sequence ID" value="NZ_CP147920.1"/>
</dbReference>
<dbReference type="EMBL" id="CP147920">
    <property type="protein sequence ID" value="XAU16267.1"/>
    <property type="molecule type" value="Genomic_DNA"/>
</dbReference>
<keyword evidence="1" id="KW-1133">Transmembrane helix</keyword>
<keyword evidence="3" id="KW-1185">Reference proteome</keyword>
<gene>
    <name evidence="2" type="ORF">WCY31_06040</name>
</gene>
<feature type="transmembrane region" description="Helical" evidence="1">
    <location>
        <begin position="20"/>
        <end position="37"/>
    </location>
</feature>
<keyword evidence="1" id="KW-0812">Transmembrane</keyword>
<feature type="transmembrane region" description="Helical" evidence="1">
    <location>
        <begin position="212"/>
        <end position="233"/>
    </location>
</feature>
<evidence type="ECO:0000313" key="3">
    <source>
        <dbReference type="Proteomes" id="UP001447842"/>
    </source>
</evidence>
<organism evidence="2 3">
    <name type="scientific">Sulfurimonas diazotrophicus</name>
    <dbReference type="NCBI Taxonomy" id="3131939"/>
    <lineage>
        <taxon>Bacteria</taxon>
        <taxon>Pseudomonadati</taxon>
        <taxon>Campylobacterota</taxon>
        <taxon>Epsilonproteobacteria</taxon>
        <taxon>Campylobacterales</taxon>
        <taxon>Sulfurimonadaceae</taxon>
        <taxon>Sulfurimonas</taxon>
    </lineage>
</organism>
<dbReference type="Proteomes" id="UP001447842">
    <property type="component" value="Chromosome"/>
</dbReference>
<evidence type="ECO:0000313" key="2">
    <source>
        <dbReference type="EMBL" id="XAU16267.1"/>
    </source>
</evidence>
<reference evidence="2 3" key="1">
    <citation type="submission" date="2024-03" db="EMBL/GenBank/DDBJ databases">
        <title>Sulfurimonas sp. HSL3-1.</title>
        <authorList>
            <person name="Wang S."/>
        </authorList>
    </citation>
    <scope>NUCLEOTIDE SEQUENCE [LARGE SCALE GENOMIC DNA]</scope>
    <source>
        <strain evidence="2 3">HSL3-1</strain>
    </source>
</reference>
<feature type="transmembrane region" description="Helical" evidence="1">
    <location>
        <begin position="129"/>
        <end position="153"/>
    </location>
</feature>
<sequence>MYKRMLNMALSSVFEKHMALINALTIYLVFMIIIDYVNLNNIVYVKGNADIDNGLLLFITALANWIIYIMVAISTHRILILGEDSIPKWGLYKFTKREWSFMFNGFLLGLLMMFVAFSVLSLSASFDSIGFILSIAIIGVVLSIIVSRVSLVFPSISVDKAMTFSDAWTFTKQYKLFVFVSVVLFPLLFSFVFGFVYGLAIKLISSIIHYELFFLFSVLNIVIAVITVSALSATYKIIIEEHLEYLEPDNKEEEVEIRETTVISNDKNHKIVIHDKGDVTFEDLKEKLKSQYSKLGFTNTVIDKDRSWMIKNPQDNDTYVLLSHRNSEYVIEVFQNEMIDFLDQLIVHEN</sequence>
<feature type="transmembrane region" description="Helical" evidence="1">
    <location>
        <begin position="174"/>
        <end position="200"/>
    </location>
</feature>
<evidence type="ECO:0000256" key="1">
    <source>
        <dbReference type="SAM" id="Phobius"/>
    </source>
</evidence>
<protein>
    <submittedName>
        <fullName evidence="2">Uncharacterized protein</fullName>
    </submittedName>
</protein>
<accession>A0ABZ3HF55</accession>
<keyword evidence="1" id="KW-0472">Membrane</keyword>
<feature type="transmembrane region" description="Helical" evidence="1">
    <location>
        <begin position="57"/>
        <end position="80"/>
    </location>
</feature>
<name>A0ABZ3HF55_9BACT</name>
<proteinExistence type="predicted"/>
<feature type="transmembrane region" description="Helical" evidence="1">
    <location>
        <begin position="101"/>
        <end position="123"/>
    </location>
</feature>